<sequence>MLSSKHRHMSSRYDSKLFPLSDDFFPEIHLTHEQIQRYETQVQHLVDNVLSEYERHDAKGGYPIYNTAPWVPVGTHGALTAIRKQTSPQLTHNEFRLYGHIPCNYQTLMNFHYAETSDEHFECSQFMYGYAVDAMVLKNIHTKSSGKKHEYLGIKWLCLQPSHFGRKRDTCFLEYLTYTKDKLDRPVGVRVTMPLEIEECPDLFRRLRTKRITPRSVAIVRPVGSSDVTELFLMSENDFAGLSPRTKNFKKLMSIYNNMSVIIDSKHILKHGIMNKTNWVPNDLRKACTNCQLPFNAAKRRRYHCRLCGDIFCYQCVIDRKVPRDARPLTTSRVFQVTKTHFCTACLSTLGLGKETSQTYPPRLVRDRSIPLNTAEEVEYEKKKGRKKLREVVSDDDQSNSRMGWWDEMSLDWSESDWSETDSECASKVSLNASLSSSCPSWGDKNVENTPFVATLDVINDDGATTIPDVKDRNRRSRLHKTFSMSGCYPTRRRPSAKQLRKQIETQEVSDVIETTEKMTLSELSQESRTETTGVEPPTPANRKDTGYESLHDSRGSTNRWNHEEAPTKIPSRRSISQCLAEQEELLRCMLSMSRGYAKSGADTSSKPVTMNFAATMPAPRSTVRVYEM</sequence>
<dbReference type="EMBL" id="CM047587">
    <property type="protein sequence ID" value="KAI9908718.1"/>
    <property type="molecule type" value="Genomic_DNA"/>
</dbReference>
<reference evidence="1 2" key="1">
    <citation type="journal article" date="2022" name="bioRxiv">
        <title>The genome of the oomycete Peronosclerospora sorghi, a cosmopolitan pathogen of maize and sorghum, is inflated with dispersed pseudogenes.</title>
        <authorList>
            <person name="Fletcher K."/>
            <person name="Martin F."/>
            <person name="Isakeit T."/>
            <person name="Cavanaugh K."/>
            <person name="Magill C."/>
            <person name="Michelmore R."/>
        </authorList>
    </citation>
    <scope>NUCLEOTIDE SEQUENCE [LARGE SCALE GENOMIC DNA]</scope>
    <source>
        <strain evidence="1">P6</strain>
    </source>
</reference>
<name>A0ACC0VSK6_9STRA</name>
<keyword evidence="2" id="KW-1185">Reference proteome</keyword>
<evidence type="ECO:0000313" key="1">
    <source>
        <dbReference type="EMBL" id="KAI9908718.1"/>
    </source>
</evidence>
<evidence type="ECO:0000313" key="2">
    <source>
        <dbReference type="Proteomes" id="UP001163321"/>
    </source>
</evidence>
<proteinExistence type="predicted"/>
<comment type="caution">
    <text evidence="1">The sequence shown here is derived from an EMBL/GenBank/DDBJ whole genome shotgun (WGS) entry which is preliminary data.</text>
</comment>
<gene>
    <name evidence="1" type="ORF">PsorP6_016122</name>
</gene>
<dbReference type="Proteomes" id="UP001163321">
    <property type="component" value="Chromosome 8"/>
</dbReference>
<protein>
    <submittedName>
        <fullName evidence="1">Uncharacterized protein</fullName>
    </submittedName>
</protein>
<accession>A0ACC0VSK6</accession>
<organism evidence="1 2">
    <name type="scientific">Peronosclerospora sorghi</name>
    <dbReference type="NCBI Taxonomy" id="230839"/>
    <lineage>
        <taxon>Eukaryota</taxon>
        <taxon>Sar</taxon>
        <taxon>Stramenopiles</taxon>
        <taxon>Oomycota</taxon>
        <taxon>Peronosporomycetes</taxon>
        <taxon>Peronosporales</taxon>
        <taxon>Peronosporaceae</taxon>
        <taxon>Peronosclerospora</taxon>
    </lineage>
</organism>